<reference evidence="1" key="1">
    <citation type="journal article" date="2021" name="Genome Biol. Evol.">
        <title>Continental-Scale Gene Flow Prevents Allopatric Divergence of Pelagic Freshwater Bacteria.</title>
        <authorList>
            <person name="Hoetzinger M."/>
            <person name="Pitt A."/>
            <person name="Huemer A."/>
            <person name="Hahn M.W."/>
        </authorList>
    </citation>
    <scope>NUCLEOTIDE SEQUENCE</scope>
    <source>
        <strain evidence="1">AP-YLGG-20-G6</strain>
    </source>
</reference>
<evidence type="ECO:0000313" key="2">
    <source>
        <dbReference type="Proteomes" id="UP000762271"/>
    </source>
</evidence>
<dbReference type="Proteomes" id="UP000762271">
    <property type="component" value="Unassembled WGS sequence"/>
</dbReference>
<proteinExistence type="predicted"/>
<name>A0AAE2YJT9_9BURK</name>
<protein>
    <submittedName>
        <fullName evidence="1">Uncharacterized protein</fullName>
    </submittedName>
</protein>
<dbReference type="EMBL" id="JAANGI010000001">
    <property type="protein sequence ID" value="MBT8590883.1"/>
    <property type="molecule type" value="Genomic_DNA"/>
</dbReference>
<comment type="caution">
    <text evidence="1">The sequence shown here is derived from an EMBL/GenBank/DDBJ whole genome shotgun (WGS) entry which is preliminary data.</text>
</comment>
<evidence type="ECO:0000313" key="1">
    <source>
        <dbReference type="EMBL" id="MBT8590883.1"/>
    </source>
</evidence>
<sequence length="427" mass="48125">MMTAIKAPDLSIEMFGGVLYADSAGAYPGLELFSFLLGVEEGILPSSPDIKLRRYAHDFARRLVHDESLSQESKTNVLADKHSEESIRKLLSCLELEQKAGTKKPTWKGAHFFPYTKSLVHWDARFRGENTSNVILERQYYRGAGAYIFNVLRFDPNQERLNSIRNGISELFDNKEDSPLENLSRTLRKHGSFDKAPVSDEVESKSRNVFNDELEDLFRDGVFNILSHKSIPAVSKIKAIVNWTGIWLIIVGNKRTRIAVENNSYFIIDCAGTNQQLRRASQKSLKDYLKQIADGITHFRAGRDITSAQSQKIKGFFASTAANMKLINALTGRRHFTFGLNCIETLALVAVHSNSEMPFEDFVFDWLYKKCSFVIGRRSASEAGLLNVLDASIFEENERKLADQVKAVGMLRVYSDATKMVGLGSEK</sequence>
<dbReference type="AlphaFoldDB" id="A0AAE2YJT9"/>
<organism evidence="1 2">
    <name type="scientific">Polynucleobacter paneuropaeus</name>
    <dbReference type="NCBI Taxonomy" id="2527775"/>
    <lineage>
        <taxon>Bacteria</taxon>
        <taxon>Pseudomonadati</taxon>
        <taxon>Pseudomonadota</taxon>
        <taxon>Betaproteobacteria</taxon>
        <taxon>Burkholderiales</taxon>
        <taxon>Burkholderiaceae</taxon>
        <taxon>Polynucleobacter</taxon>
    </lineage>
</organism>
<accession>A0AAE2YJT9</accession>
<gene>
    <name evidence="1" type="ORF">G6693_02950</name>
</gene>